<comment type="caution">
    <text evidence="2">The sequence shown here is derived from an EMBL/GenBank/DDBJ whole genome shotgun (WGS) entry which is preliminary data.</text>
</comment>
<protein>
    <submittedName>
        <fullName evidence="2">Uncharacterized protein</fullName>
    </submittedName>
</protein>
<evidence type="ECO:0000313" key="3">
    <source>
        <dbReference type="Proteomes" id="UP000803844"/>
    </source>
</evidence>
<evidence type="ECO:0000256" key="1">
    <source>
        <dbReference type="SAM" id="MobiDB-lite"/>
    </source>
</evidence>
<dbReference type="EMBL" id="MU032347">
    <property type="protein sequence ID" value="KAF3766485.1"/>
    <property type="molecule type" value="Genomic_DNA"/>
</dbReference>
<proteinExistence type="predicted"/>
<feature type="region of interest" description="Disordered" evidence="1">
    <location>
        <begin position="1"/>
        <end position="66"/>
    </location>
</feature>
<dbReference type="AlphaFoldDB" id="A0A9P4Y5H5"/>
<dbReference type="Proteomes" id="UP000803844">
    <property type="component" value="Unassembled WGS sequence"/>
</dbReference>
<dbReference type="GeneID" id="63842334"/>
<name>A0A9P4Y5H5_CRYP1</name>
<dbReference type="OrthoDB" id="5242185at2759"/>
<keyword evidence="3" id="KW-1185">Reference proteome</keyword>
<reference evidence="2" key="1">
    <citation type="journal article" date="2020" name="Phytopathology">
        <title>Genome sequence of the chestnut blight fungus Cryphonectria parasitica EP155: A fundamental resource for an archetypical invasive plant pathogen.</title>
        <authorList>
            <person name="Crouch J.A."/>
            <person name="Dawe A."/>
            <person name="Aerts A."/>
            <person name="Barry K."/>
            <person name="Churchill A.C.L."/>
            <person name="Grimwood J."/>
            <person name="Hillman B."/>
            <person name="Milgroom M.G."/>
            <person name="Pangilinan J."/>
            <person name="Smith M."/>
            <person name="Salamov A."/>
            <person name="Schmutz J."/>
            <person name="Yadav J."/>
            <person name="Grigoriev I.V."/>
            <person name="Nuss D."/>
        </authorList>
    </citation>
    <scope>NUCLEOTIDE SEQUENCE</scope>
    <source>
        <strain evidence="2">EP155</strain>
    </source>
</reference>
<gene>
    <name evidence="2" type="ORF">M406DRAFT_68816</name>
</gene>
<sequence>MRVTRSQNKKPLPVDPSFDPDSLWKKGRKRVSRNASPRSNRRTPPTPARKVAPLTPPESKPRTPVKRADAVGFASVTYKHEPAILRVHLEVSTDDIGWQTRLLYCAQIYLLREGKPDRRIGQIVAWRIIKPNARHPNAGDQWAKDWLRVPLKGNKAIRSWGQPLAWSLQAIWDQNGQPRPEVDDLYRDQLGDNGNEVLYISGLQIINRDMETGERFTGNNFAWQAMNIFYRLLWVLPFEFSFGESVTVLLQPAELKNQDSRDYWSRGAPADETPETRADRIVFYLMSFFTSERMGFNIVAYDVPVGDPQDPKRLHTFGRTIFRQGPEPYDQLLSPTALLQPKIEPSSSPDSLYDGVSSGSSGEMAAPLVRVPLDAGRRWVFPSSREELLAPLMALPGVMYGTPIHHLRESLRGRTGKVRIYGRDLETDDSPFPFNTHVWLSAAIDTFASERPDSNAFELSMAPAYALARVVTHMSPHRQEDFAAFADQHGELMAARLIRVALENLPLDSILGHRHELEDVEDADAAWREVLQDVAAGRM</sequence>
<dbReference type="RefSeq" id="XP_040777446.1">
    <property type="nucleotide sequence ID" value="XM_040925205.1"/>
</dbReference>
<accession>A0A9P4Y5H5</accession>
<organism evidence="2 3">
    <name type="scientific">Cryphonectria parasitica (strain ATCC 38755 / EP155)</name>
    <dbReference type="NCBI Taxonomy" id="660469"/>
    <lineage>
        <taxon>Eukaryota</taxon>
        <taxon>Fungi</taxon>
        <taxon>Dikarya</taxon>
        <taxon>Ascomycota</taxon>
        <taxon>Pezizomycotina</taxon>
        <taxon>Sordariomycetes</taxon>
        <taxon>Sordariomycetidae</taxon>
        <taxon>Diaporthales</taxon>
        <taxon>Cryphonectriaceae</taxon>
        <taxon>Cryphonectria-Endothia species complex</taxon>
        <taxon>Cryphonectria</taxon>
    </lineage>
</organism>
<evidence type="ECO:0000313" key="2">
    <source>
        <dbReference type="EMBL" id="KAF3766485.1"/>
    </source>
</evidence>